<feature type="domain" description="Terminase ATPase subunit N-terminal" evidence="1">
    <location>
        <begin position="15"/>
        <end position="51"/>
    </location>
</feature>
<protein>
    <submittedName>
        <fullName evidence="2">Transposase IS30-like HTH domain containing protein</fullName>
    </submittedName>
</protein>
<organism evidence="2">
    <name type="scientific">uncultured Caudovirales phage</name>
    <dbReference type="NCBI Taxonomy" id="2100421"/>
    <lineage>
        <taxon>Viruses</taxon>
        <taxon>Duplodnaviria</taxon>
        <taxon>Heunggongvirae</taxon>
        <taxon>Uroviricota</taxon>
        <taxon>Caudoviricetes</taxon>
        <taxon>Peduoviridae</taxon>
        <taxon>Maltschvirus</taxon>
        <taxon>Maltschvirus maltsch</taxon>
    </lineage>
</organism>
<proteinExistence type="predicted"/>
<dbReference type="Pfam" id="PF06056">
    <property type="entry name" value="Terminase_5"/>
    <property type="match status" value="1"/>
</dbReference>
<dbReference type="Gene3D" id="1.10.10.60">
    <property type="entry name" value="Homeodomain-like"/>
    <property type="match status" value="1"/>
</dbReference>
<gene>
    <name evidence="2" type="ORF">UFOVP402_53</name>
</gene>
<dbReference type="InterPro" id="IPR010332">
    <property type="entry name" value="ATPase_terminase-su_N"/>
</dbReference>
<evidence type="ECO:0000313" key="2">
    <source>
        <dbReference type="EMBL" id="CAB4140649.1"/>
    </source>
</evidence>
<dbReference type="InterPro" id="IPR009057">
    <property type="entry name" value="Homeodomain-like_sf"/>
</dbReference>
<dbReference type="SUPFAM" id="SSF46689">
    <property type="entry name" value="Homeodomain-like"/>
    <property type="match status" value="1"/>
</dbReference>
<dbReference type="EMBL" id="LR796374">
    <property type="protein sequence ID" value="CAB4140649.1"/>
    <property type="molecule type" value="Genomic_DNA"/>
</dbReference>
<reference evidence="2" key="1">
    <citation type="submission" date="2020-04" db="EMBL/GenBank/DDBJ databases">
        <authorList>
            <person name="Chiriac C."/>
            <person name="Salcher M."/>
            <person name="Ghai R."/>
            <person name="Kavagutti S V."/>
        </authorList>
    </citation>
    <scope>NUCLEOTIDE SEQUENCE</scope>
</reference>
<sequence length="66" mass="7652">MRAAGYTPEQIQAILTLYKSGYSLYAIAKQLNMNVGSVSYYINKYKEEGQTYFNVDFYYQRVTATL</sequence>
<accession>A0A6J5MAA9</accession>
<evidence type="ECO:0000259" key="1">
    <source>
        <dbReference type="Pfam" id="PF06056"/>
    </source>
</evidence>
<name>A0A6J5MAA9_9CAUD</name>